<dbReference type="GO" id="GO:0015288">
    <property type="term" value="F:porin activity"/>
    <property type="evidence" value="ECO:0007669"/>
    <property type="project" value="InterPro"/>
</dbReference>
<evidence type="ECO:0000259" key="1">
    <source>
        <dbReference type="Pfam" id="PF13609"/>
    </source>
</evidence>
<protein>
    <submittedName>
        <fullName evidence="2">Porin</fullName>
    </submittedName>
</protein>
<reference evidence="3" key="1">
    <citation type="submission" date="2018-06" db="EMBL/GenBank/DDBJ databases">
        <title>Whole genome sequencing of four bacterial strains from South Shetland trench revealing bio-synthetic gene clusters.</title>
        <authorList>
            <person name="Abdel-Mageed W.M."/>
            <person name="Lehri B."/>
            <person name="Jarmusch S."/>
            <person name="Miranda K."/>
            <person name="Goodfellow M."/>
            <person name="Jaspars M."/>
            <person name="Karlyshev A.V."/>
        </authorList>
    </citation>
    <scope>NUCLEOTIDE SEQUENCE [LARGE SCALE GENOMIC DNA]</scope>
    <source>
        <strain evidence="3">SST4</strain>
    </source>
</reference>
<dbReference type="EMBL" id="QNTU01000001">
    <property type="protein sequence ID" value="RBI69752.1"/>
    <property type="molecule type" value="Genomic_DNA"/>
</dbReference>
<dbReference type="InterPro" id="IPR033900">
    <property type="entry name" value="Gram_neg_porin_domain"/>
</dbReference>
<dbReference type="InterPro" id="IPR023614">
    <property type="entry name" value="Porin_dom_sf"/>
</dbReference>
<sequence>MAVALLACVSHVQAQVADAPSISFNGFGTLGTVYSDEDQATFVSSVFVPKGAGYKSEWSAEVDSRLGLQLTANLTPRLSSVLQVIIEQDYNGNYTPDIEWANVKFEVSSVLSLRAGRILLPTFMNSEYRKVGYAIPWIRPPQEVYRTVPVSNVDGIDAAYRFRFDDFTNTLRATYGQADKTFPFADGAGGWSTGDAQAREGLTISNTLERGGASIFAAYNQFRLTIDELNPLFDIYRMFGPEGIALANRYDLDDKRFEVLTLGASYDAGDWFLMGEWTQMESQSLFADNRSWYVTSGYRFGTITPYLTYAQQRTRNISSNPGLSQPYSEELDAFLQSILKSQPRQESLSLGVRWDFTRSMALKAQYDHMNLDSGSSGFLVNTQPEFEPGGTVNLFSLALDFVF</sequence>
<dbReference type="Gene3D" id="2.40.160.10">
    <property type="entry name" value="Porin"/>
    <property type="match status" value="1"/>
</dbReference>
<keyword evidence="3" id="KW-1185">Reference proteome</keyword>
<accession>A0A365TVE8</accession>
<dbReference type="AlphaFoldDB" id="A0A365TVE8"/>
<gene>
    <name evidence="2" type="ORF">DQ400_00085</name>
</gene>
<comment type="caution">
    <text evidence="2">The sequence shown here is derived from an EMBL/GenBank/DDBJ whole genome shotgun (WGS) entry which is preliminary data.</text>
</comment>
<name>A0A365TVE8_9GAMM</name>
<dbReference type="GO" id="GO:0016020">
    <property type="term" value="C:membrane"/>
    <property type="evidence" value="ECO:0007669"/>
    <property type="project" value="InterPro"/>
</dbReference>
<organism evidence="2 3">
    <name type="scientific">Vreelandella sulfidaeris</name>
    <dbReference type="NCBI Taxonomy" id="115553"/>
    <lineage>
        <taxon>Bacteria</taxon>
        <taxon>Pseudomonadati</taxon>
        <taxon>Pseudomonadota</taxon>
        <taxon>Gammaproteobacteria</taxon>
        <taxon>Oceanospirillales</taxon>
        <taxon>Halomonadaceae</taxon>
        <taxon>Vreelandella</taxon>
    </lineage>
</organism>
<feature type="domain" description="Porin" evidence="1">
    <location>
        <begin position="3"/>
        <end position="372"/>
    </location>
</feature>
<dbReference type="Proteomes" id="UP000252204">
    <property type="component" value="Unassembled WGS sequence"/>
</dbReference>
<evidence type="ECO:0000313" key="2">
    <source>
        <dbReference type="EMBL" id="RBI69752.1"/>
    </source>
</evidence>
<dbReference type="OrthoDB" id="197869at2"/>
<dbReference type="Pfam" id="PF13609">
    <property type="entry name" value="Porin_4"/>
    <property type="match status" value="1"/>
</dbReference>
<evidence type="ECO:0000313" key="3">
    <source>
        <dbReference type="Proteomes" id="UP000252204"/>
    </source>
</evidence>
<dbReference type="SUPFAM" id="SSF56935">
    <property type="entry name" value="Porins"/>
    <property type="match status" value="1"/>
</dbReference>
<proteinExistence type="predicted"/>